<evidence type="ECO:0000256" key="5">
    <source>
        <dbReference type="ARBA" id="ARBA00022862"/>
    </source>
</evidence>
<dbReference type="InterPro" id="IPR036249">
    <property type="entry name" value="Thioredoxin-like_sf"/>
</dbReference>
<dbReference type="GO" id="GO:0008379">
    <property type="term" value="F:thioredoxin peroxidase activity"/>
    <property type="evidence" value="ECO:0007669"/>
    <property type="project" value="TreeGrafter"/>
</dbReference>
<dbReference type="GO" id="GO:0034599">
    <property type="term" value="P:cellular response to oxidative stress"/>
    <property type="evidence" value="ECO:0007669"/>
    <property type="project" value="TreeGrafter"/>
</dbReference>
<evidence type="ECO:0000256" key="1">
    <source>
        <dbReference type="ARBA" id="ARBA00003330"/>
    </source>
</evidence>
<evidence type="ECO:0000256" key="12">
    <source>
        <dbReference type="ARBA" id="ARBA00049091"/>
    </source>
</evidence>
<comment type="function">
    <text evidence="1">Thiol-specific peroxidase that catalyzes the reduction of hydrogen peroxide and organic hydroperoxides to water and alcohols, respectively. Plays a role in cell protection against oxidative stress by detoxifying peroxides and as sensor of hydrogen peroxide-mediated signaling events.</text>
</comment>
<evidence type="ECO:0000256" key="8">
    <source>
        <dbReference type="ARBA" id="ARBA00023284"/>
    </source>
</evidence>
<organism evidence="15 16">
    <name type="scientific">Megasphaera micronuciformis F0359</name>
    <dbReference type="NCBI Taxonomy" id="706434"/>
    <lineage>
        <taxon>Bacteria</taxon>
        <taxon>Bacillati</taxon>
        <taxon>Bacillota</taxon>
        <taxon>Negativicutes</taxon>
        <taxon>Veillonellales</taxon>
        <taxon>Veillonellaceae</taxon>
        <taxon>Megasphaera</taxon>
    </lineage>
</organism>
<proteinExistence type="inferred from homology"/>
<comment type="subunit">
    <text evidence="2">Monomer.</text>
</comment>
<accession>E2ZC30</accession>
<keyword evidence="16" id="KW-1185">Reference proteome</keyword>
<keyword evidence="5" id="KW-0049">Antioxidant</keyword>
<dbReference type="Proteomes" id="UP000003195">
    <property type="component" value="Unassembled WGS sequence"/>
</dbReference>
<dbReference type="PANTHER" id="PTHR42801">
    <property type="entry name" value="THIOREDOXIN-DEPENDENT PEROXIDE REDUCTASE"/>
    <property type="match status" value="1"/>
</dbReference>
<evidence type="ECO:0000313" key="16">
    <source>
        <dbReference type="Proteomes" id="UP000003195"/>
    </source>
</evidence>
<dbReference type="EMBL" id="AECS01000037">
    <property type="protein sequence ID" value="EFQ04017.1"/>
    <property type="molecule type" value="Genomic_DNA"/>
</dbReference>
<keyword evidence="4 15" id="KW-0575">Peroxidase</keyword>
<dbReference type="PANTHER" id="PTHR42801:SF4">
    <property type="entry name" value="AHPC_TSA FAMILY PROTEIN"/>
    <property type="match status" value="1"/>
</dbReference>
<keyword evidence="8" id="KW-0676">Redox-active center</keyword>
<dbReference type="PIRSF" id="PIRSF000239">
    <property type="entry name" value="AHPC"/>
    <property type="match status" value="1"/>
</dbReference>
<evidence type="ECO:0000256" key="3">
    <source>
        <dbReference type="ARBA" id="ARBA00013017"/>
    </source>
</evidence>
<dbReference type="STRING" id="706434.HMPREF9429_01200"/>
<comment type="catalytic activity">
    <reaction evidence="12">
        <text>a hydroperoxide + [thioredoxin]-dithiol = an alcohol + [thioredoxin]-disulfide + H2O</text>
        <dbReference type="Rhea" id="RHEA:62620"/>
        <dbReference type="Rhea" id="RHEA-COMP:10698"/>
        <dbReference type="Rhea" id="RHEA-COMP:10700"/>
        <dbReference type="ChEBI" id="CHEBI:15377"/>
        <dbReference type="ChEBI" id="CHEBI:29950"/>
        <dbReference type="ChEBI" id="CHEBI:30879"/>
        <dbReference type="ChEBI" id="CHEBI:35924"/>
        <dbReference type="ChEBI" id="CHEBI:50058"/>
        <dbReference type="EC" id="1.11.1.24"/>
    </reaction>
</comment>
<dbReference type="FunFam" id="3.40.30.10:FF:000007">
    <property type="entry name" value="Thioredoxin-dependent thiol peroxidase"/>
    <property type="match status" value="1"/>
</dbReference>
<evidence type="ECO:0000256" key="13">
    <source>
        <dbReference type="PIRSR" id="PIRSR000239-1"/>
    </source>
</evidence>
<dbReference type="GO" id="GO:0005737">
    <property type="term" value="C:cytoplasm"/>
    <property type="evidence" value="ECO:0007669"/>
    <property type="project" value="TreeGrafter"/>
</dbReference>
<evidence type="ECO:0000256" key="9">
    <source>
        <dbReference type="ARBA" id="ARBA00032824"/>
    </source>
</evidence>
<keyword evidence="7" id="KW-1015">Disulfide bond</keyword>
<gene>
    <name evidence="15" type="ORF">HMPREF9429_01200</name>
</gene>
<evidence type="ECO:0000256" key="11">
    <source>
        <dbReference type="ARBA" id="ARBA00041373"/>
    </source>
</evidence>
<reference evidence="15 16" key="1">
    <citation type="submission" date="2010-08" db="EMBL/GenBank/DDBJ databases">
        <authorList>
            <person name="Weinstock G."/>
            <person name="Sodergren E."/>
            <person name="Clifton S."/>
            <person name="Fulton L."/>
            <person name="Fulton B."/>
            <person name="Courtney L."/>
            <person name="Fronick C."/>
            <person name="Harrison M."/>
            <person name="Strong C."/>
            <person name="Farmer C."/>
            <person name="Delahaunty K."/>
            <person name="Markovic C."/>
            <person name="Hall O."/>
            <person name="Minx P."/>
            <person name="Tomlinson C."/>
            <person name="Mitreva M."/>
            <person name="Hou S."/>
            <person name="Chen J."/>
            <person name="Wollam A."/>
            <person name="Pepin K.H."/>
            <person name="Johnson M."/>
            <person name="Bhonagiri V."/>
            <person name="Zhang X."/>
            <person name="Suruliraj S."/>
            <person name="Warren W."/>
            <person name="Chinwalla A."/>
            <person name="Mardis E.R."/>
            <person name="Wilson R.K."/>
        </authorList>
    </citation>
    <scope>NUCLEOTIDE SEQUENCE [LARGE SCALE GENOMIC DNA]</scope>
    <source>
        <strain evidence="15 16">F0359</strain>
    </source>
</reference>
<dbReference type="SUPFAM" id="SSF52833">
    <property type="entry name" value="Thioredoxin-like"/>
    <property type="match status" value="1"/>
</dbReference>
<evidence type="ECO:0000256" key="10">
    <source>
        <dbReference type="ARBA" id="ARBA00038489"/>
    </source>
</evidence>
<evidence type="ECO:0000256" key="7">
    <source>
        <dbReference type="ARBA" id="ARBA00023157"/>
    </source>
</evidence>
<dbReference type="InterPro" id="IPR050924">
    <property type="entry name" value="Peroxiredoxin_BCP/PrxQ"/>
</dbReference>
<comment type="similarity">
    <text evidence="10">Belongs to the peroxiredoxin family. BCP/PrxQ subfamily.</text>
</comment>
<dbReference type="InterPro" id="IPR024706">
    <property type="entry name" value="Peroxiredoxin_AhpC-typ"/>
</dbReference>
<feature type="domain" description="Thioredoxin" evidence="14">
    <location>
        <begin position="3"/>
        <end position="151"/>
    </location>
</feature>
<evidence type="ECO:0000256" key="4">
    <source>
        <dbReference type="ARBA" id="ARBA00022559"/>
    </source>
</evidence>
<sequence length="151" mass="16845">MMLATGTKAPDFTLADQRGKAVSLSDFKGKKVVLYFYAEDDTKGCTNQAQRFAELQPEFADKNAVIVGISKDTAESHKNFAEKYSLPFTILADPDKKVINMYGVWGEKKLYGKTVTGLIRTTYIIDEDGMIEKVFPNVRAAYNAGKMLKEI</sequence>
<dbReference type="PROSITE" id="PS51352">
    <property type="entry name" value="THIOREDOXIN_2"/>
    <property type="match status" value="1"/>
</dbReference>
<dbReference type="InterPro" id="IPR000866">
    <property type="entry name" value="AhpC/TSA"/>
</dbReference>
<evidence type="ECO:0000313" key="15">
    <source>
        <dbReference type="EMBL" id="EFQ04017.1"/>
    </source>
</evidence>
<evidence type="ECO:0000259" key="14">
    <source>
        <dbReference type="PROSITE" id="PS51352"/>
    </source>
</evidence>
<evidence type="ECO:0000256" key="6">
    <source>
        <dbReference type="ARBA" id="ARBA00023002"/>
    </source>
</evidence>
<dbReference type="Gene3D" id="3.40.30.10">
    <property type="entry name" value="Glutaredoxin"/>
    <property type="match status" value="1"/>
</dbReference>
<dbReference type="InterPro" id="IPR013766">
    <property type="entry name" value="Thioredoxin_domain"/>
</dbReference>
<dbReference type="NCBIfam" id="NF006960">
    <property type="entry name" value="PRK09437.1"/>
    <property type="match status" value="1"/>
</dbReference>
<dbReference type="eggNOG" id="COG1225">
    <property type="taxonomic scope" value="Bacteria"/>
</dbReference>
<dbReference type="CDD" id="cd03017">
    <property type="entry name" value="PRX_BCP"/>
    <property type="match status" value="1"/>
</dbReference>
<dbReference type="EC" id="1.11.1.24" evidence="3"/>
<name>E2ZC30_9FIRM</name>
<dbReference type="HOGENOM" id="CLU_042529_14_1_9"/>
<dbReference type="AlphaFoldDB" id="E2ZC30"/>
<comment type="caution">
    <text evidence="15">The sequence shown here is derived from an EMBL/GenBank/DDBJ whole genome shotgun (WGS) entry which is preliminary data.</text>
</comment>
<evidence type="ECO:0000256" key="2">
    <source>
        <dbReference type="ARBA" id="ARBA00011245"/>
    </source>
</evidence>
<keyword evidence="6 15" id="KW-0560">Oxidoreductase</keyword>
<feature type="active site" description="Cysteine sulfenic acid (-SOH) intermediate; for peroxidase activity" evidence="13">
    <location>
        <position position="45"/>
    </location>
</feature>
<dbReference type="GO" id="GO:0045454">
    <property type="term" value="P:cell redox homeostasis"/>
    <property type="evidence" value="ECO:0007669"/>
    <property type="project" value="TreeGrafter"/>
</dbReference>
<dbReference type="Pfam" id="PF00578">
    <property type="entry name" value="AhpC-TSA"/>
    <property type="match status" value="1"/>
</dbReference>
<protein>
    <recommendedName>
        <fullName evidence="3">thioredoxin-dependent peroxiredoxin</fullName>
        <ecNumber evidence="3">1.11.1.24</ecNumber>
    </recommendedName>
    <alternativeName>
        <fullName evidence="11">Bacterioferritin comigratory protein</fullName>
    </alternativeName>
    <alternativeName>
        <fullName evidence="9">Thioredoxin peroxidase</fullName>
    </alternativeName>
</protein>